<accession>A0A8I6Y208</accession>
<dbReference type="Gene3D" id="3.40.395.10">
    <property type="entry name" value="Adenoviral Proteinase, Chain A"/>
    <property type="match status" value="1"/>
</dbReference>
<reference evidence="2" key="1">
    <citation type="journal article" date="2012" name="Nature">
        <title>A physical, genetic and functional sequence assembly of the barley genome.</title>
        <authorList>
            <consortium name="The International Barley Genome Sequencing Consortium"/>
            <person name="Mayer K.F."/>
            <person name="Waugh R."/>
            <person name="Brown J.W."/>
            <person name="Schulman A."/>
            <person name="Langridge P."/>
            <person name="Platzer M."/>
            <person name="Fincher G.B."/>
            <person name="Muehlbauer G.J."/>
            <person name="Sato K."/>
            <person name="Close T.J."/>
            <person name="Wise R.P."/>
            <person name="Stein N."/>
        </authorList>
    </citation>
    <scope>NUCLEOTIDE SEQUENCE [LARGE SCALE GENOMIC DNA]</scope>
    <source>
        <strain evidence="2">cv. Morex</strain>
    </source>
</reference>
<protein>
    <submittedName>
        <fullName evidence="1">Uncharacterized protein</fullName>
    </submittedName>
</protein>
<dbReference type="Gramene" id="HORVU.MOREX.r3.4HG0404130.1">
    <property type="protein sequence ID" value="HORVU.MOREX.r3.4HG0404130.1"/>
    <property type="gene ID" value="HORVU.MOREX.r3.4HG0404130"/>
</dbReference>
<dbReference type="InterPro" id="IPR038765">
    <property type="entry name" value="Papain-like_cys_pep_sf"/>
</dbReference>
<dbReference type="SUPFAM" id="SSF54001">
    <property type="entry name" value="Cysteine proteinases"/>
    <property type="match status" value="1"/>
</dbReference>
<reference evidence="1" key="2">
    <citation type="submission" date="2020-10" db="EMBL/GenBank/DDBJ databases">
        <authorList>
            <person name="Scholz U."/>
            <person name="Mascher M."/>
            <person name="Fiebig A."/>
        </authorList>
    </citation>
    <scope>NUCLEOTIDE SEQUENCE [LARGE SCALE GENOMIC DNA]</scope>
    <source>
        <strain evidence="1">cv. Morex</strain>
    </source>
</reference>
<dbReference type="SMR" id="A0A8I6Y208"/>
<reference evidence="1" key="3">
    <citation type="submission" date="2022-01" db="UniProtKB">
        <authorList>
            <consortium name="EnsemblPlants"/>
        </authorList>
    </citation>
    <scope>IDENTIFICATION</scope>
    <source>
        <strain evidence="1">subsp. vulgare</strain>
    </source>
</reference>
<sequence>MAPILLSDDWSLYIFDRKFKRVNVLDPMYTDRGSPTYKKKHQESIGYMLRGLKHVGSILEDGWAMNCEEWIVHYNRNMHIPCKSGQSAGYIMYYAEYFDGFMLDQDIPDTGLSVFRKKMLYQVLAMKGNTAKPLGIMEQCD</sequence>
<organism evidence="1 2">
    <name type="scientific">Hordeum vulgare subsp. vulgare</name>
    <name type="common">Domesticated barley</name>
    <dbReference type="NCBI Taxonomy" id="112509"/>
    <lineage>
        <taxon>Eukaryota</taxon>
        <taxon>Viridiplantae</taxon>
        <taxon>Streptophyta</taxon>
        <taxon>Embryophyta</taxon>
        <taxon>Tracheophyta</taxon>
        <taxon>Spermatophyta</taxon>
        <taxon>Magnoliopsida</taxon>
        <taxon>Liliopsida</taxon>
        <taxon>Poales</taxon>
        <taxon>Poaceae</taxon>
        <taxon>BOP clade</taxon>
        <taxon>Pooideae</taxon>
        <taxon>Triticodae</taxon>
        <taxon>Triticeae</taxon>
        <taxon>Hordeinae</taxon>
        <taxon>Hordeum</taxon>
    </lineage>
</organism>
<dbReference type="EnsemblPlants" id="HORVU.MOREX.r3.4HG0404130.1">
    <property type="protein sequence ID" value="HORVU.MOREX.r3.4HG0404130.1"/>
    <property type="gene ID" value="HORVU.MOREX.r3.4HG0404130"/>
</dbReference>
<evidence type="ECO:0000313" key="2">
    <source>
        <dbReference type="Proteomes" id="UP000011116"/>
    </source>
</evidence>
<name>A0A8I6Y208_HORVV</name>
<dbReference type="Gramene" id="HORVU.MOREX.r2.4HG0336390.1">
    <property type="protein sequence ID" value="HORVU.MOREX.r2.4HG0336390.1"/>
    <property type="gene ID" value="HORVU.MOREX.r2.4HG0336390"/>
</dbReference>
<dbReference type="OMA" id="NCEEWIV"/>
<dbReference type="Proteomes" id="UP000011116">
    <property type="component" value="Chromosome 4H"/>
</dbReference>
<evidence type="ECO:0000313" key="1">
    <source>
        <dbReference type="EnsemblPlants" id="HORVU.MOREX.r3.4HG0404130.1"/>
    </source>
</evidence>
<dbReference type="AlphaFoldDB" id="A0A8I6Y208"/>
<keyword evidence="2" id="KW-1185">Reference proteome</keyword>
<proteinExistence type="predicted"/>